<feature type="compositionally biased region" description="Basic and acidic residues" evidence="1">
    <location>
        <begin position="14"/>
        <end position="24"/>
    </location>
</feature>
<sequence length="100" mass="11347">MGEVINMKFASPQTREKNGDEKSSPPKALLVMSDFIRHNQKSLFWKILVVLGVMMIVSLLWADNILYGLLIFVVVGIISTTTAVLLVLWAEKYSPDWDHQ</sequence>
<organism evidence="3 4">
    <name type="scientific">Candidatus Kaiserbacteria bacterium RIFOXYB1_FULL_46_14</name>
    <dbReference type="NCBI Taxonomy" id="1798531"/>
    <lineage>
        <taxon>Bacteria</taxon>
        <taxon>Candidatus Kaiseribacteriota</taxon>
    </lineage>
</organism>
<keyword evidence="2" id="KW-0472">Membrane</keyword>
<dbReference type="EMBL" id="MFMS01000002">
    <property type="protein sequence ID" value="OGG85990.1"/>
    <property type="molecule type" value="Genomic_DNA"/>
</dbReference>
<comment type="caution">
    <text evidence="3">The sequence shown here is derived from an EMBL/GenBank/DDBJ whole genome shotgun (WGS) entry which is preliminary data.</text>
</comment>
<proteinExistence type="predicted"/>
<dbReference type="AlphaFoldDB" id="A0A1F6FJG6"/>
<keyword evidence="2" id="KW-0812">Transmembrane</keyword>
<protein>
    <submittedName>
        <fullName evidence="3">Uncharacterized protein</fullName>
    </submittedName>
</protein>
<evidence type="ECO:0000313" key="3">
    <source>
        <dbReference type="EMBL" id="OGG85990.1"/>
    </source>
</evidence>
<keyword evidence="2" id="KW-1133">Transmembrane helix</keyword>
<reference evidence="3 4" key="1">
    <citation type="journal article" date="2016" name="Nat. Commun.">
        <title>Thousands of microbial genomes shed light on interconnected biogeochemical processes in an aquifer system.</title>
        <authorList>
            <person name="Anantharaman K."/>
            <person name="Brown C.T."/>
            <person name="Hug L.A."/>
            <person name="Sharon I."/>
            <person name="Castelle C.J."/>
            <person name="Probst A.J."/>
            <person name="Thomas B.C."/>
            <person name="Singh A."/>
            <person name="Wilkins M.J."/>
            <person name="Karaoz U."/>
            <person name="Brodie E.L."/>
            <person name="Williams K.H."/>
            <person name="Hubbard S.S."/>
            <person name="Banfield J.F."/>
        </authorList>
    </citation>
    <scope>NUCLEOTIDE SEQUENCE [LARGE SCALE GENOMIC DNA]</scope>
</reference>
<feature type="transmembrane region" description="Helical" evidence="2">
    <location>
        <begin position="43"/>
        <end position="61"/>
    </location>
</feature>
<gene>
    <name evidence="3" type="ORF">A2392_00790</name>
</gene>
<dbReference type="Proteomes" id="UP000177395">
    <property type="component" value="Unassembled WGS sequence"/>
</dbReference>
<accession>A0A1F6FJG6</accession>
<name>A0A1F6FJG6_9BACT</name>
<feature type="transmembrane region" description="Helical" evidence="2">
    <location>
        <begin position="67"/>
        <end position="90"/>
    </location>
</feature>
<feature type="region of interest" description="Disordered" evidence="1">
    <location>
        <begin position="1"/>
        <end position="25"/>
    </location>
</feature>
<evidence type="ECO:0000256" key="1">
    <source>
        <dbReference type="SAM" id="MobiDB-lite"/>
    </source>
</evidence>
<evidence type="ECO:0000256" key="2">
    <source>
        <dbReference type="SAM" id="Phobius"/>
    </source>
</evidence>
<evidence type="ECO:0000313" key="4">
    <source>
        <dbReference type="Proteomes" id="UP000177395"/>
    </source>
</evidence>